<proteinExistence type="predicted"/>
<accession>A0AAV7IFG0</accession>
<gene>
    <name evidence="1" type="ORF">KQX54_003118</name>
</gene>
<dbReference type="EMBL" id="JAHXZJ010001492">
    <property type="protein sequence ID" value="KAH0551929.1"/>
    <property type="molecule type" value="Genomic_DNA"/>
</dbReference>
<dbReference type="Proteomes" id="UP000826195">
    <property type="component" value="Unassembled WGS sequence"/>
</dbReference>
<evidence type="ECO:0000313" key="1">
    <source>
        <dbReference type="EMBL" id="KAH0551929.1"/>
    </source>
</evidence>
<sequence length="165" mass="18545">MKNLGSIDRVRRRRVNESEFNILTGLVDLGERHSIWDRNRMDNCGGIGEREGVSLNKEVGCLDYRRSSLKSLTIPGTFNIVFTTMRQYPSIYQLSSSATILPFSHGSKGPKSWSPIGKSGAGAGLVNSREILSKNRFGIQNLELLWRSARLDCWIGTRISVSDRR</sequence>
<comment type="caution">
    <text evidence="1">The sequence shown here is derived from an EMBL/GenBank/DDBJ whole genome shotgun (WGS) entry which is preliminary data.</text>
</comment>
<evidence type="ECO:0000313" key="2">
    <source>
        <dbReference type="Proteomes" id="UP000826195"/>
    </source>
</evidence>
<reference evidence="1 2" key="1">
    <citation type="journal article" date="2021" name="J. Hered.">
        <title>A chromosome-level genome assembly of the parasitoid wasp, Cotesia glomerata (Hymenoptera: Braconidae).</title>
        <authorList>
            <person name="Pinto B.J."/>
            <person name="Weis J.J."/>
            <person name="Gamble T."/>
            <person name="Ode P.J."/>
            <person name="Paul R."/>
            <person name="Zaspel J.M."/>
        </authorList>
    </citation>
    <scope>NUCLEOTIDE SEQUENCE [LARGE SCALE GENOMIC DNA]</scope>
    <source>
        <strain evidence="1">CgM1</strain>
    </source>
</reference>
<dbReference type="AlphaFoldDB" id="A0AAV7IFG0"/>
<keyword evidence="2" id="KW-1185">Reference proteome</keyword>
<organism evidence="1 2">
    <name type="scientific">Cotesia glomerata</name>
    <name type="common">Lepidopteran parasitic wasp</name>
    <name type="synonym">Apanteles glomeratus</name>
    <dbReference type="NCBI Taxonomy" id="32391"/>
    <lineage>
        <taxon>Eukaryota</taxon>
        <taxon>Metazoa</taxon>
        <taxon>Ecdysozoa</taxon>
        <taxon>Arthropoda</taxon>
        <taxon>Hexapoda</taxon>
        <taxon>Insecta</taxon>
        <taxon>Pterygota</taxon>
        <taxon>Neoptera</taxon>
        <taxon>Endopterygota</taxon>
        <taxon>Hymenoptera</taxon>
        <taxon>Apocrita</taxon>
        <taxon>Ichneumonoidea</taxon>
        <taxon>Braconidae</taxon>
        <taxon>Microgastrinae</taxon>
        <taxon>Cotesia</taxon>
    </lineage>
</organism>
<protein>
    <submittedName>
        <fullName evidence="1">Uncharacterized protein</fullName>
    </submittedName>
</protein>
<name>A0AAV7IFG0_COTGL</name>